<feature type="domain" description="Cupin type-2" evidence="1">
    <location>
        <begin position="61"/>
        <end position="113"/>
    </location>
</feature>
<dbReference type="InterPro" id="IPR014710">
    <property type="entry name" value="RmlC-like_jellyroll"/>
</dbReference>
<comment type="caution">
    <text evidence="2">The sequence shown here is derived from an EMBL/GenBank/DDBJ whole genome shotgun (WGS) entry which is preliminary data.</text>
</comment>
<evidence type="ECO:0000313" key="3">
    <source>
        <dbReference type="Proteomes" id="UP001152130"/>
    </source>
</evidence>
<accession>A0A9W8U8R3</accession>
<dbReference type="PANTHER" id="PTHR36440">
    <property type="entry name" value="PUTATIVE (AFU_ORTHOLOGUE AFUA_8G07350)-RELATED"/>
    <property type="match status" value="1"/>
</dbReference>
<dbReference type="CDD" id="cd02215">
    <property type="entry name" value="cupin_QDO_N_C"/>
    <property type="match status" value="1"/>
</dbReference>
<dbReference type="Proteomes" id="UP001152130">
    <property type="component" value="Unassembled WGS sequence"/>
</dbReference>
<sequence>MSIPVVNSPPDSHTSYVLPQLAGEKITLPGWKGVFRILASSNQTNGGLAVMSGASFLADAPGFHWHEEAHDIFMVIKGYVKLWVGDKCRILSPGDFAYAPPFWKVVHNPQWIGPHTESFCLVAPGDWVDFFRFSAMEFDGLILPENAKGDEEKMIAMMLAAKDKFDVHYIMPHHNYQPPELGDWLETENKLGEPLQPYFLRGNTGPRWMSGGVMSRPFILARQNGGRFAISSIESSSTYKKSIFESYIKFAAADHCLFIVEGKLKVELQGSSGVNELHDGETVVISAGQGFKLDFASPFVKFFSVANGRGIETLIQDSGKPFEGLVLPDKVGELDSDALARVAKEIDATIE</sequence>
<name>A0A9W8U8R3_9HYPO</name>
<dbReference type="PANTHER" id="PTHR36440:SF1">
    <property type="entry name" value="PUTATIVE (AFU_ORTHOLOGUE AFUA_8G07350)-RELATED"/>
    <property type="match status" value="1"/>
</dbReference>
<dbReference type="EMBL" id="JAPDHF010000011">
    <property type="protein sequence ID" value="KAJ4011005.1"/>
    <property type="molecule type" value="Genomic_DNA"/>
</dbReference>
<dbReference type="AlphaFoldDB" id="A0A9W8U8R3"/>
<dbReference type="SUPFAM" id="SSF51182">
    <property type="entry name" value="RmlC-like cupins"/>
    <property type="match status" value="1"/>
</dbReference>
<keyword evidence="3" id="KW-1185">Reference proteome</keyword>
<gene>
    <name evidence="2" type="ORF">NW766_007637</name>
</gene>
<evidence type="ECO:0000259" key="1">
    <source>
        <dbReference type="Pfam" id="PF07883"/>
    </source>
</evidence>
<dbReference type="InterPro" id="IPR053146">
    <property type="entry name" value="QDO-like"/>
</dbReference>
<organism evidence="2 3">
    <name type="scientific">Fusarium irregulare</name>
    <dbReference type="NCBI Taxonomy" id="2494466"/>
    <lineage>
        <taxon>Eukaryota</taxon>
        <taxon>Fungi</taxon>
        <taxon>Dikarya</taxon>
        <taxon>Ascomycota</taxon>
        <taxon>Pezizomycotina</taxon>
        <taxon>Sordariomycetes</taxon>
        <taxon>Hypocreomycetidae</taxon>
        <taxon>Hypocreales</taxon>
        <taxon>Nectriaceae</taxon>
        <taxon>Fusarium</taxon>
        <taxon>Fusarium incarnatum-equiseti species complex</taxon>
    </lineage>
</organism>
<dbReference type="Gene3D" id="2.60.120.10">
    <property type="entry name" value="Jelly Rolls"/>
    <property type="match status" value="2"/>
</dbReference>
<dbReference type="OrthoDB" id="2588190at2759"/>
<proteinExistence type="predicted"/>
<dbReference type="InterPro" id="IPR011051">
    <property type="entry name" value="RmlC_Cupin_sf"/>
</dbReference>
<evidence type="ECO:0000313" key="2">
    <source>
        <dbReference type="EMBL" id="KAJ4011005.1"/>
    </source>
</evidence>
<dbReference type="InterPro" id="IPR013096">
    <property type="entry name" value="Cupin_2"/>
</dbReference>
<reference evidence="2" key="1">
    <citation type="submission" date="2022-10" db="EMBL/GenBank/DDBJ databases">
        <title>Fusarium specimens isolated from Avocado Roots.</title>
        <authorList>
            <person name="Stajich J."/>
            <person name="Roper C."/>
            <person name="Heimlech-Rivalta G."/>
        </authorList>
    </citation>
    <scope>NUCLEOTIDE SEQUENCE</scope>
    <source>
        <strain evidence="2">CF00143</strain>
    </source>
</reference>
<protein>
    <recommendedName>
        <fullName evidence="1">Cupin type-2 domain-containing protein</fullName>
    </recommendedName>
</protein>
<dbReference type="Pfam" id="PF07883">
    <property type="entry name" value="Cupin_2"/>
    <property type="match status" value="1"/>
</dbReference>